<gene>
    <name evidence="2" type="ORF">HXN33_08780</name>
</gene>
<feature type="domain" description="DJ-1/PfpI" evidence="1">
    <location>
        <begin position="3"/>
        <end position="165"/>
    </location>
</feature>
<dbReference type="PANTHER" id="PTHR48094">
    <property type="entry name" value="PROTEIN/NUCLEIC ACID DEGLYCASE DJ-1-RELATED"/>
    <property type="match status" value="1"/>
</dbReference>
<dbReference type="Pfam" id="PF01965">
    <property type="entry name" value="DJ-1_PfpI"/>
    <property type="match status" value="1"/>
</dbReference>
<sequence>MAKVYEFLANGFEEVEALAPVDILRRGGVEVKTISVTGNHLVESSHGVTIKADLLFEEISNFSDVDLLMLPGGMPGSKNLNEHDGVRKALKEQFESGKRVAAICAAPLVLASVGLLKGKKATIYPGMESYLGDDAEYTGALVQEDGNVTTGGGPAASFPYAYKLLSYFIPQEKVEEIKKGMIYDRLISSK</sequence>
<organism evidence="2 3">
    <name type="scientific">Prevotella histicola</name>
    <dbReference type="NCBI Taxonomy" id="470565"/>
    <lineage>
        <taxon>Bacteria</taxon>
        <taxon>Pseudomonadati</taxon>
        <taxon>Bacteroidota</taxon>
        <taxon>Bacteroidia</taxon>
        <taxon>Bacteroidales</taxon>
        <taxon>Prevotellaceae</taxon>
        <taxon>Prevotella</taxon>
    </lineage>
</organism>
<evidence type="ECO:0000313" key="3">
    <source>
        <dbReference type="Proteomes" id="UP000757461"/>
    </source>
</evidence>
<dbReference type="Proteomes" id="UP000757461">
    <property type="component" value="Unassembled WGS sequence"/>
</dbReference>
<reference evidence="2" key="1">
    <citation type="submission" date="2020-04" db="EMBL/GenBank/DDBJ databases">
        <title>Deep metagenomics examines the oral microbiome during advanced dental caries in children, revealing novel taxa and co-occurrences with host molecules.</title>
        <authorList>
            <person name="Baker J.L."/>
            <person name="Morton J.T."/>
            <person name="Dinis M."/>
            <person name="Alvarez R."/>
            <person name="Tran N.C."/>
            <person name="Knight R."/>
            <person name="Edlund A."/>
        </authorList>
    </citation>
    <scope>NUCLEOTIDE SEQUENCE</scope>
    <source>
        <strain evidence="2">JCVI_25_bin.9</strain>
    </source>
</reference>
<dbReference type="InterPro" id="IPR006287">
    <property type="entry name" value="DJ-1"/>
</dbReference>
<dbReference type="CDD" id="cd03135">
    <property type="entry name" value="GATase1_DJ-1"/>
    <property type="match status" value="1"/>
</dbReference>
<dbReference type="InterPro" id="IPR050325">
    <property type="entry name" value="Prot/Nucl_acid_deglycase"/>
</dbReference>
<dbReference type="GO" id="GO:0005737">
    <property type="term" value="C:cytoplasm"/>
    <property type="evidence" value="ECO:0007669"/>
    <property type="project" value="TreeGrafter"/>
</dbReference>
<dbReference type="SUPFAM" id="SSF52317">
    <property type="entry name" value="Class I glutamine amidotransferase-like"/>
    <property type="match status" value="1"/>
</dbReference>
<dbReference type="Gene3D" id="3.40.50.880">
    <property type="match status" value="1"/>
</dbReference>
<proteinExistence type="predicted"/>
<dbReference type="AlphaFoldDB" id="A0A930HZF3"/>
<dbReference type="EMBL" id="JABZSQ010000187">
    <property type="protein sequence ID" value="MBF1415657.1"/>
    <property type="molecule type" value="Genomic_DNA"/>
</dbReference>
<dbReference type="PANTHER" id="PTHR48094:SF12">
    <property type="entry name" value="PARKINSON DISEASE PROTEIN 7 HOMOLOG"/>
    <property type="match status" value="1"/>
</dbReference>
<dbReference type="InterPro" id="IPR029062">
    <property type="entry name" value="Class_I_gatase-like"/>
</dbReference>
<dbReference type="GeneID" id="66731646"/>
<dbReference type="RefSeq" id="WP_008823574.1">
    <property type="nucleotide sequence ID" value="NZ_CAKAQX010000015.1"/>
</dbReference>
<dbReference type="NCBIfam" id="TIGR01383">
    <property type="entry name" value="not_thiJ"/>
    <property type="match status" value="1"/>
</dbReference>
<evidence type="ECO:0000259" key="1">
    <source>
        <dbReference type="Pfam" id="PF01965"/>
    </source>
</evidence>
<comment type="caution">
    <text evidence="2">The sequence shown here is derived from an EMBL/GenBank/DDBJ whole genome shotgun (WGS) entry which is preliminary data.</text>
</comment>
<name>A0A930HZF3_9BACT</name>
<protein>
    <submittedName>
        <fullName evidence="2">DJ-1/PfpI family protein</fullName>
    </submittedName>
</protein>
<accession>A0A930HZF3</accession>
<dbReference type="InterPro" id="IPR002818">
    <property type="entry name" value="DJ-1/PfpI"/>
</dbReference>
<evidence type="ECO:0000313" key="2">
    <source>
        <dbReference type="EMBL" id="MBF1415657.1"/>
    </source>
</evidence>